<dbReference type="SUPFAM" id="SSF48498">
    <property type="entry name" value="Tetracyclin repressor-like, C-terminal domain"/>
    <property type="match status" value="1"/>
</dbReference>
<feature type="domain" description="HTH tetR-type" evidence="5">
    <location>
        <begin position="9"/>
        <end position="69"/>
    </location>
</feature>
<keyword evidence="1" id="KW-0805">Transcription regulation</keyword>
<dbReference type="GO" id="GO:0003677">
    <property type="term" value="F:DNA binding"/>
    <property type="evidence" value="ECO:0007669"/>
    <property type="project" value="UniProtKB-UniRule"/>
</dbReference>
<comment type="caution">
    <text evidence="6">The sequence shown here is derived from an EMBL/GenBank/DDBJ whole genome shotgun (WGS) entry which is preliminary data.</text>
</comment>
<sequence>MRYAAEHKDQTRSALLKAAAEEMRAHGPDGVSVAAVMKRVGLTHGGFYAHFDSKDALIAAAVGEMFVHAARRREKYAGSITSIDGFIDSYVSAVHRDNPSRGCPIPALMSEAGRWPKGARKAFDEGITRLAQRLAVLMPSHVTEPQAAAMSLIAEMAGAIALSRSVADAALSDALLDSSRAALKQRFTSN</sequence>
<proteinExistence type="predicted"/>
<dbReference type="InterPro" id="IPR036271">
    <property type="entry name" value="Tet_transcr_reg_TetR-rel_C_sf"/>
</dbReference>
<keyword evidence="3" id="KW-0804">Transcription</keyword>
<evidence type="ECO:0000256" key="1">
    <source>
        <dbReference type="ARBA" id="ARBA00023015"/>
    </source>
</evidence>
<keyword evidence="7" id="KW-1185">Reference proteome</keyword>
<evidence type="ECO:0000256" key="2">
    <source>
        <dbReference type="ARBA" id="ARBA00023125"/>
    </source>
</evidence>
<dbReference type="Proteomes" id="UP000588068">
    <property type="component" value="Unassembled WGS sequence"/>
</dbReference>
<dbReference type="PROSITE" id="PS50977">
    <property type="entry name" value="HTH_TETR_2"/>
    <property type="match status" value="1"/>
</dbReference>
<evidence type="ECO:0000313" key="6">
    <source>
        <dbReference type="EMBL" id="MBB6093917.1"/>
    </source>
</evidence>
<evidence type="ECO:0000259" key="5">
    <source>
        <dbReference type="PROSITE" id="PS50977"/>
    </source>
</evidence>
<dbReference type="PANTHER" id="PTHR47506:SF7">
    <property type="entry name" value="TRANSCRIPTIONAL REGULATORY PROTEIN"/>
    <property type="match status" value="1"/>
</dbReference>
<protein>
    <submittedName>
        <fullName evidence="6">TetR/AcrR family transcriptional repressor of nem operon</fullName>
    </submittedName>
</protein>
<reference evidence="6 7" key="1">
    <citation type="submission" date="2020-08" db="EMBL/GenBank/DDBJ databases">
        <title>Genomic Encyclopedia of Type Strains, Phase IV (KMG-IV): sequencing the most valuable type-strain genomes for metagenomic binning, comparative biology and taxonomic classification.</title>
        <authorList>
            <person name="Goeker M."/>
        </authorList>
    </citation>
    <scope>NUCLEOTIDE SEQUENCE [LARGE SCALE GENOMIC DNA]</scope>
    <source>
        <strain evidence="6 7">DSM 26723</strain>
    </source>
</reference>
<dbReference type="Gene3D" id="1.10.357.10">
    <property type="entry name" value="Tetracycline Repressor, domain 2"/>
    <property type="match status" value="1"/>
</dbReference>
<dbReference type="EMBL" id="JACHHZ010000003">
    <property type="protein sequence ID" value="MBB6093917.1"/>
    <property type="molecule type" value="Genomic_DNA"/>
</dbReference>
<dbReference type="PROSITE" id="PS01081">
    <property type="entry name" value="HTH_TETR_1"/>
    <property type="match status" value="1"/>
</dbReference>
<dbReference type="Gene3D" id="1.10.10.60">
    <property type="entry name" value="Homeodomain-like"/>
    <property type="match status" value="1"/>
</dbReference>
<dbReference type="RefSeq" id="WP_184332725.1">
    <property type="nucleotide sequence ID" value="NZ_JACHHZ010000003.1"/>
</dbReference>
<name>A0A841HLG5_9GAMM</name>
<dbReference type="PANTHER" id="PTHR47506">
    <property type="entry name" value="TRANSCRIPTIONAL REGULATORY PROTEIN"/>
    <property type="match status" value="1"/>
</dbReference>
<dbReference type="SUPFAM" id="SSF46689">
    <property type="entry name" value="Homeodomain-like"/>
    <property type="match status" value="1"/>
</dbReference>
<evidence type="ECO:0000313" key="7">
    <source>
        <dbReference type="Proteomes" id="UP000588068"/>
    </source>
</evidence>
<evidence type="ECO:0000256" key="3">
    <source>
        <dbReference type="ARBA" id="ARBA00023163"/>
    </source>
</evidence>
<dbReference type="InterPro" id="IPR023772">
    <property type="entry name" value="DNA-bd_HTH_TetR-type_CS"/>
</dbReference>
<dbReference type="PRINTS" id="PR00455">
    <property type="entry name" value="HTHTETR"/>
</dbReference>
<evidence type="ECO:0000256" key="4">
    <source>
        <dbReference type="PROSITE-ProRule" id="PRU00335"/>
    </source>
</evidence>
<gene>
    <name evidence="6" type="ORF">HNQ60_002798</name>
</gene>
<organism evidence="6 7">
    <name type="scientific">Povalibacter uvarum</name>
    <dbReference type="NCBI Taxonomy" id="732238"/>
    <lineage>
        <taxon>Bacteria</taxon>
        <taxon>Pseudomonadati</taxon>
        <taxon>Pseudomonadota</taxon>
        <taxon>Gammaproteobacteria</taxon>
        <taxon>Steroidobacterales</taxon>
        <taxon>Steroidobacteraceae</taxon>
        <taxon>Povalibacter</taxon>
    </lineage>
</organism>
<dbReference type="InterPro" id="IPR009057">
    <property type="entry name" value="Homeodomain-like_sf"/>
</dbReference>
<dbReference type="AlphaFoldDB" id="A0A841HLG5"/>
<dbReference type="Pfam" id="PF00440">
    <property type="entry name" value="TetR_N"/>
    <property type="match status" value="1"/>
</dbReference>
<dbReference type="InterPro" id="IPR001647">
    <property type="entry name" value="HTH_TetR"/>
</dbReference>
<keyword evidence="2 4" id="KW-0238">DNA-binding</keyword>
<feature type="DNA-binding region" description="H-T-H motif" evidence="4">
    <location>
        <begin position="32"/>
        <end position="51"/>
    </location>
</feature>
<accession>A0A841HLG5</accession>